<dbReference type="PANTHER" id="PTHR23028">
    <property type="entry name" value="ACETYLTRANSFERASE"/>
    <property type="match status" value="1"/>
</dbReference>
<feature type="transmembrane region" description="Helical" evidence="2">
    <location>
        <begin position="267"/>
        <end position="286"/>
    </location>
</feature>
<sequence length="740" mass="78105">MRPAPRPGTDDGSMTVAEQSAHARAAPSADAADAAAGFRAPYRPELEGLRAVAILLVAASHLWWGRISGGIDVFLVVSGYLITVTLVIRWIRTGEVGAVRYLRSLGGRLLPAALLVIGTVVAVSTVLLAATRPALLGDILRSSGWAALFGENWYLAFATGGYLDADRVLNPVEHFWALSMQVQFYLVWLVLVAVLAAVVGRRSTAQRRMRLAVTAIAVVALASWAWCVVETLRDQPVAYLDTSARIWEFAVGGLLALLGARLVPGRVLGWIVGWFGLAMVVGLGFLGDFDPWFPGIASLWPVAGTALVLIGANAAAGGAERLLGSRPFVWLGGLAFGLYLWHWPAISALAILQNRREFTVTDGLTIVLAALIASWVMKHAFEQPWQRWGRRTPWAAIVAAVLVVALGVGALVAVPPAFPAASPTSSETPVDTESPTDDPQYLDAPDVFPDAGTLAERVAASAEWETLPDGILADADSATTAYLGEECVHGTTWATACTLGDPDAEHTAVIVGDSVAASWLPALSNALGPAWRVVLAVQGACSAAAVAAYYDRQTDPAWVAQCAAIRADREAGIVTSDPELVVLTSSSRTLDRLTSGATGSEATAEWRRGMEESLRRLGHVSSQLVVIAPPPLSVASCGSADFEPGGTSCRVPLTPEWREQRAAESAAAAAMGVSYVDTSPWFCTPAGLCPWAVDGSVARTDTHHLTKEFSARLAAVMRTSLLEAAPGLPDVGTRLDAPVK</sequence>
<keyword evidence="5" id="KW-0012">Acyltransferase</keyword>
<dbReference type="GO" id="GO:0016020">
    <property type="term" value="C:membrane"/>
    <property type="evidence" value="ECO:0007669"/>
    <property type="project" value="TreeGrafter"/>
</dbReference>
<dbReference type="InterPro" id="IPR050879">
    <property type="entry name" value="Acyltransferase_3"/>
</dbReference>
<feature type="transmembrane region" description="Helical" evidence="2">
    <location>
        <begin position="48"/>
        <end position="64"/>
    </location>
</feature>
<evidence type="ECO:0000256" key="2">
    <source>
        <dbReference type="SAM" id="Phobius"/>
    </source>
</evidence>
<dbReference type="GO" id="GO:0016747">
    <property type="term" value="F:acyltransferase activity, transferring groups other than amino-acyl groups"/>
    <property type="evidence" value="ECO:0007669"/>
    <property type="project" value="InterPro"/>
</dbReference>
<dbReference type="AlphaFoldDB" id="A0A387BBQ1"/>
<feature type="transmembrane region" description="Helical" evidence="2">
    <location>
        <begin position="393"/>
        <end position="418"/>
    </location>
</feature>
<dbReference type="InterPro" id="IPR043968">
    <property type="entry name" value="SGNH"/>
</dbReference>
<feature type="domain" description="SGNH" evidence="4">
    <location>
        <begin position="487"/>
        <end position="717"/>
    </location>
</feature>
<feature type="transmembrane region" description="Helical" evidence="2">
    <location>
        <begin position="364"/>
        <end position="381"/>
    </location>
</feature>
<feature type="compositionally biased region" description="Polar residues" evidence="1">
    <location>
        <begin position="422"/>
        <end position="433"/>
    </location>
</feature>
<organism evidence="5 6">
    <name type="scientific">Protaetiibacter intestinalis</name>
    <dbReference type="NCBI Taxonomy" id="2419774"/>
    <lineage>
        <taxon>Bacteria</taxon>
        <taxon>Bacillati</taxon>
        <taxon>Actinomycetota</taxon>
        <taxon>Actinomycetes</taxon>
        <taxon>Micrococcales</taxon>
        <taxon>Microbacteriaceae</taxon>
        <taxon>Protaetiibacter</taxon>
    </lineage>
</organism>
<evidence type="ECO:0000256" key="1">
    <source>
        <dbReference type="SAM" id="MobiDB-lite"/>
    </source>
</evidence>
<dbReference type="GO" id="GO:0009103">
    <property type="term" value="P:lipopolysaccharide biosynthetic process"/>
    <property type="evidence" value="ECO:0007669"/>
    <property type="project" value="TreeGrafter"/>
</dbReference>
<name>A0A387BBQ1_9MICO</name>
<protein>
    <submittedName>
        <fullName evidence="5">Acyltransferase</fullName>
    </submittedName>
</protein>
<dbReference type="Proteomes" id="UP000278886">
    <property type="component" value="Chromosome"/>
</dbReference>
<accession>A0A387BBQ1</accession>
<dbReference type="Pfam" id="PF01757">
    <property type="entry name" value="Acyl_transf_3"/>
    <property type="match status" value="1"/>
</dbReference>
<evidence type="ECO:0000313" key="6">
    <source>
        <dbReference type="Proteomes" id="UP000278886"/>
    </source>
</evidence>
<feature type="domain" description="Acyltransferase 3" evidence="3">
    <location>
        <begin position="45"/>
        <end position="377"/>
    </location>
</feature>
<keyword evidence="5" id="KW-0808">Transferase</keyword>
<feature type="region of interest" description="Disordered" evidence="1">
    <location>
        <begin position="420"/>
        <end position="445"/>
    </location>
</feature>
<evidence type="ECO:0000313" key="5">
    <source>
        <dbReference type="EMBL" id="AYF99138.1"/>
    </source>
</evidence>
<evidence type="ECO:0000259" key="4">
    <source>
        <dbReference type="Pfam" id="PF19040"/>
    </source>
</evidence>
<dbReference type="KEGG" id="lyd:D7I47_13305"/>
<gene>
    <name evidence="5" type="ORF">D7I47_13305</name>
</gene>
<dbReference type="OrthoDB" id="3404679at2"/>
<feature type="transmembrane region" description="Helical" evidence="2">
    <location>
        <begin position="328"/>
        <end position="352"/>
    </location>
</feature>
<keyword evidence="2" id="KW-0472">Membrane</keyword>
<reference evidence="6" key="1">
    <citation type="submission" date="2018-09" db="EMBL/GenBank/DDBJ databases">
        <title>Genome sequencing of strain 2DFWR-13.</title>
        <authorList>
            <person name="Heo J."/>
            <person name="Kim S.-J."/>
            <person name="Kwon S.-W."/>
        </authorList>
    </citation>
    <scope>NUCLEOTIDE SEQUENCE [LARGE SCALE GENOMIC DNA]</scope>
    <source>
        <strain evidence="6">2DFWR-13</strain>
    </source>
</reference>
<dbReference type="EMBL" id="CP032630">
    <property type="protein sequence ID" value="AYF99138.1"/>
    <property type="molecule type" value="Genomic_DNA"/>
</dbReference>
<keyword evidence="6" id="KW-1185">Reference proteome</keyword>
<keyword evidence="2" id="KW-1133">Transmembrane helix</keyword>
<dbReference type="PANTHER" id="PTHR23028:SF53">
    <property type="entry name" value="ACYL_TRANSF_3 DOMAIN-CONTAINING PROTEIN"/>
    <property type="match status" value="1"/>
</dbReference>
<feature type="transmembrane region" description="Helical" evidence="2">
    <location>
        <begin position="71"/>
        <end position="91"/>
    </location>
</feature>
<feature type="transmembrane region" description="Helical" evidence="2">
    <location>
        <begin position="111"/>
        <end position="131"/>
    </location>
</feature>
<proteinExistence type="predicted"/>
<keyword evidence="2" id="KW-0812">Transmembrane</keyword>
<feature type="transmembrane region" description="Helical" evidence="2">
    <location>
        <begin position="292"/>
        <end position="316"/>
    </location>
</feature>
<feature type="transmembrane region" description="Helical" evidence="2">
    <location>
        <begin position="211"/>
        <end position="232"/>
    </location>
</feature>
<feature type="transmembrane region" description="Helical" evidence="2">
    <location>
        <begin position="244"/>
        <end position="260"/>
    </location>
</feature>
<evidence type="ECO:0000259" key="3">
    <source>
        <dbReference type="Pfam" id="PF01757"/>
    </source>
</evidence>
<dbReference type="Pfam" id="PF19040">
    <property type="entry name" value="SGNH"/>
    <property type="match status" value="1"/>
</dbReference>
<dbReference type="InterPro" id="IPR002656">
    <property type="entry name" value="Acyl_transf_3_dom"/>
</dbReference>
<feature type="transmembrane region" description="Helical" evidence="2">
    <location>
        <begin position="175"/>
        <end position="199"/>
    </location>
</feature>